<comment type="subcellular location">
    <subcellularLocation>
        <location evidence="1">Cell outer membrane</location>
        <topology evidence="1">Multi-pass membrane protein</topology>
    </subcellularLocation>
</comment>
<dbReference type="Pfam" id="PF13609">
    <property type="entry name" value="Porin_4"/>
    <property type="match status" value="1"/>
</dbReference>
<dbReference type="Gene3D" id="2.40.160.10">
    <property type="entry name" value="Porin"/>
    <property type="match status" value="1"/>
</dbReference>
<reference evidence="13 14" key="1">
    <citation type="submission" date="2024-08" db="EMBL/GenBank/DDBJ databases">
        <authorList>
            <person name="Lu H."/>
        </authorList>
    </citation>
    <scope>NUCLEOTIDE SEQUENCE [LARGE SCALE GENOMIC DNA]</scope>
    <source>
        <strain evidence="13 14">BYS180W</strain>
    </source>
</reference>
<feature type="signal peptide" evidence="11">
    <location>
        <begin position="1"/>
        <end position="20"/>
    </location>
</feature>
<keyword evidence="6 11" id="KW-0732">Signal</keyword>
<evidence type="ECO:0000256" key="6">
    <source>
        <dbReference type="ARBA" id="ARBA00022729"/>
    </source>
</evidence>
<dbReference type="InterPro" id="IPR033900">
    <property type="entry name" value="Gram_neg_porin_domain"/>
</dbReference>
<evidence type="ECO:0000256" key="1">
    <source>
        <dbReference type="ARBA" id="ARBA00004571"/>
    </source>
</evidence>
<organism evidence="13 14">
    <name type="scientific">Roseateles rivi</name>
    <dbReference type="NCBI Taxonomy" id="3299028"/>
    <lineage>
        <taxon>Bacteria</taxon>
        <taxon>Pseudomonadati</taxon>
        <taxon>Pseudomonadota</taxon>
        <taxon>Betaproteobacteria</taxon>
        <taxon>Burkholderiales</taxon>
        <taxon>Sphaerotilaceae</taxon>
        <taxon>Roseateles</taxon>
    </lineage>
</organism>
<dbReference type="Proteomes" id="UP001606099">
    <property type="component" value="Unassembled WGS sequence"/>
</dbReference>
<feature type="chain" id="PRO_5047031530" evidence="11">
    <location>
        <begin position="21"/>
        <end position="358"/>
    </location>
</feature>
<evidence type="ECO:0000256" key="8">
    <source>
        <dbReference type="ARBA" id="ARBA00023114"/>
    </source>
</evidence>
<protein>
    <submittedName>
        <fullName evidence="13">Porin</fullName>
    </submittedName>
</protein>
<dbReference type="InterPro" id="IPR050298">
    <property type="entry name" value="Gram-neg_bact_OMP"/>
</dbReference>
<comment type="subunit">
    <text evidence="2">Homotrimer.</text>
</comment>
<evidence type="ECO:0000256" key="11">
    <source>
        <dbReference type="SAM" id="SignalP"/>
    </source>
</evidence>
<evidence type="ECO:0000256" key="2">
    <source>
        <dbReference type="ARBA" id="ARBA00011233"/>
    </source>
</evidence>
<keyword evidence="7" id="KW-0406">Ion transport</keyword>
<evidence type="ECO:0000313" key="13">
    <source>
        <dbReference type="EMBL" id="MFG6446875.1"/>
    </source>
</evidence>
<dbReference type="EMBL" id="JBIGHZ010000001">
    <property type="protein sequence ID" value="MFG6446875.1"/>
    <property type="molecule type" value="Genomic_DNA"/>
</dbReference>
<keyword evidence="5" id="KW-0812">Transmembrane</keyword>
<keyword evidence="3" id="KW-0813">Transport</keyword>
<comment type="caution">
    <text evidence="13">The sequence shown here is derived from an EMBL/GenBank/DDBJ whole genome shotgun (WGS) entry which is preliminary data.</text>
</comment>
<accession>A0ABW7FRK4</accession>
<evidence type="ECO:0000256" key="9">
    <source>
        <dbReference type="ARBA" id="ARBA00023136"/>
    </source>
</evidence>
<gene>
    <name evidence="13" type="ORF">ACG0Z6_01320</name>
</gene>
<keyword evidence="9" id="KW-0472">Membrane</keyword>
<sequence length="358" mass="37950">MKLATIALAILAAHSTASWAQSSVTLYGIVDVGLRFTTNSGSASDPGASLKQVVPGGMSNSRLGVNVAEDLGGGLKALVNLEHRLNSDTGAQAAGEFWRQAWVGVESSDFGRVALGRQYNVLFDLYTGTYSSFKYSPYIEAFRPETVMVLGGRQSNMVKYVGQTGGLRFAAQASAGEGTSVDKSLGGYLRYEDSGLAVGGGYLEASEVSGAKAKAMTVGVGYAAGPLYVNAAWGRNDFDRAAVTLQALFTANYTVSPGSKLGGRALDVRHRDMFSAGLTYQLTNELNLGVQGWYAKQTHHLVSGNSTAAFGAVVADYALSKRTDLYAEMDYSRLGGSLTYDNGRTSRLGLMTGVRHRF</sequence>
<dbReference type="PANTHER" id="PTHR34501">
    <property type="entry name" value="PROTEIN YDDL-RELATED"/>
    <property type="match status" value="1"/>
</dbReference>
<keyword evidence="10" id="KW-0998">Cell outer membrane</keyword>
<evidence type="ECO:0000313" key="14">
    <source>
        <dbReference type="Proteomes" id="UP001606099"/>
    </source>
</evidence>
<evidence type="ECO:0000256" key="10">
    <source>
        <dbReference type="ARBA" id="ARBA00023237"/>
    </source>
</evidence>
<dbReference type="CDD" id="cd00342">
    <property type="entry name" value="gram_neg_porins"/>
    <property type="match status" value="1"/>
</dbReference>
<keyword evidence="4" id="KW-1134">Transmembrane beta strand</keyword>
<evidence type="ECO:0000259" key="12">
    <source>
        <dbReference type="Pfam" id="PF13609"/>
    </source>
</evidence>
<evidence type="ECO:0000256" key="4">
    <source>
        <dbReference type="ARBA" id="ARBA00022452"/>
    </source>
</evidence>
<dbReference type="PANTHER" id="PTHR34501:SF9">
    <property type="entry name" value="MAJOR OUTER MEMBRANE PROTEIN P.IA"/>
    <property type="match status" value="1"/>
</dbReference>
<dbReference type="SUPFAM" id="SSF56935">
    <property type="entry name" value="Porins"/>
    <property type="match status" value="1"/>
</dbReference>
<dbReference type="InterPro" id="IPR023614">
    <property type="entry name" value="Porin_dom_sf"/>
</dbReference>
<name>A0ABW7FRK4_9BURK</name>
<evidence type="ECO:0000256" key="5">
    <source>
        <dbReference type="ARBA" id="ARBA00022692"/>
    </source>
</evidence>
<dbReference type="RefSeq" id="WP_394458091.1">
    <property type="nucleotide sequence ID" value="NZ_JBIGHZ010000001.1"/>
</dbReference>
<keyword evidence="14" id="KW-1185">Reference proteome</keyword>
<evidence type="ECO:0000256" key="3">
    <source>
        <dbReference type="ARBA" id="ARBA00022448"/>
    </source>
</evidence>
<feature type="domain" description="Porin" evidence="12">
    <location>
        <begin position="7"/>
        <end position="333"/>
    </location>
</feature>
<evidence type="ECO:0000256" key="7">
    <source>
        <dbReference type="ARBA" id="ARBA00023065"/>
    </source>
</evidence>
<proteinExistence type="predicted"/>
<keyword evidence="8" id="KW-0626">Porin</keyword>